<sequence>MTTTLYWHDYETFGRDPRRDRAAQFAGVRTDEDLNIIGEPLMLYCRPAEDFLPDPESCLITGITPQHAARQGVTEAEFIARIHDELAAPGTCGVGYNTLRFDDEFTRNLLYRNFYDPYAREWQHGCSRWDILDMVRLTWALRPEGIQWPTHDDGRPSFKLEQLSAANGLQHDAAHDALSDVLATIAMAKLIKTTQPKLYDYVYQMRDKRKVGELIDLQEKRPLLHVSGMYPVEQGCLALVAPIAMHPTNKNEVVVFDLRADPTPLFELDIDAIRERLFTKADQLPEGVGRLPLKTIHLNKCPVVASAKLLEPKLAERWQVDRAQCEAHWQMLRQWDLSQKLATVFERPEREPLTDPDQMLYSGFFGPKDKAQINKIRASTPVELARQHFDFEDSRLPELLFRYRARNFPETLSDAEAAQWAEYREWRLTDPAGGASLTIDDYLAKIELLQADPAMTPDQAQVLDALMAYAEQLMG</sequence>
<keyword evidence="4" id="KW-0540">Nuclease</keyword>
<keyword evidence="11" id="KW-0234">DNA repair</keyword>
<dbReference type="InterPro" id="IPR013520">
    <property type="entry name" value="Ribonucl_H"/>
</dbReference>
<keyword evidence="8" id="KW-0269">Exonuclease</keyword>
<comment type="cofactor">
    <cofactor evidence="15">
        <name>Mg(2+)</name>
        <dbReference type="ChEBI" id="CHEBI:18420"/>
    </cofactor>
    <text evidence="15">Binds 2 Mg(2+) ions per monomer.</text>
</comment>
<feature type="binding site" evidence="14">
    <location>
        <position position="11"/>
    </location>
    <ligand>
        <name>substrate</name>
    </ligand>
</feature>
<dbReference type="EC" id="3.1.11.1" evidence="2"/>
<evidence type="ECO:0000256" key="15">
    <source>
        <dbReference type="PIRSR" id="PIRSR000977-2"/>
    </source>
</evidence>
<evidence type="ECO:0000259" key="17">
    <source>
        <dbReference type="PROSITE" id="PS51785"/>
    </source>
</evidence>
<evidence type="ECO:0000259" key="16">
    <source>
        <dbReference type="PROSITE" id="PS51784"/>
    </source>
</evidence>
<dbReference type="Gene3D" id="3.30.420.10">
    <property type="entry name" value="Ribonuclease H-like superfamily/Ribonuclease H"/>
    <property type="match status" value="1"/>
</dbReference>
<evidence type="ECO:0000256" key="11">
    <source>
        <dbReference type="ARBA" id="ARBA00023204"/>
    </source>
</evidence>
<protein>
    <recommendedName>
        <fullName evidence="3">Exodeoxyribonuclease I</fullName>
        <ecNumber evidence="2">3.1.11.1</ecNumber>
    </recommendedName>
    <alternativeName>
        <fullName evidence="12">DNA deoxyribophosphodiesterase</fullName>
    </alternativeName>
</protein>
<evidence type="ECO:0000256" key="7">
    <source>
        <dbReference type="ARBA" id="ARBA00022801"/>
    </source>
</evidence>
<comment type="subunit">
    <text evidence="13">Monomer. Interacts with ssb (via C-terminus); this interaction stimulates the exonuclease activity by recruiting the enzyme to its substrate.</text>
</comment>
<evidence type="ECO:0000256" key="1">
    <source>
        <dbReference type="ARBA" id="ARBA00000563"/>
    </source>
</evidence>
<feature type="domain" description="ExoI SH3-like" evidence="16">
    <location>
        <begin position="196"/>
        <end position="349"/>
    </location>
</feature>
<comment type="catalytic activity">
    <reaction evidence="1">
        <text>Exonucleolytic cleavage in the 3'- to 5'-direction to yield nucleoside 5'-phosphates.</text>
        <dbReference type="EC" id="3.1.11.1"/>
    </reaction>
</comment>
<evidence type="ECO:0000256" key="3">
    <source>
        <dbReference type="ARBA" id="ARBA00019900"/>
    </source>
</evidence>
<dbReference type="InterPro" id="IPR023607">
    <property type="entry name" value="Exodeoxyribonuclease_I"/>
</dbReference>
<dbReference type="PROSITE" id="PS51785">
    <property type="entry name" value="EXOI_C"/>
    <property type="match status" value="1"/>
</dbReference>
<dbReference type="NCBIfam" id="NF008746">
    <property type="entry name" value="PRK11779.1"/>
    <property type="match status" value="1"/>
</dbReference>
<dbReference type="EMBL" id="JACHHY010000002">
    <property type="protein sequence ID" value="MBB5017195.1"/>
    <property type="molecule type" value="Genomic_DNA"/>
</dbReference>
<gene>
    <name evidence="18" type="ORF">HNQ59_000457</name>
</gene>
<feature type="binding site" evidence="14">
    <location>
        <position position="159"/>
    </location>
    <ligand>
        <name>substrate</name>
    </ligand>
</feature>
<dbReference type="PIRSF" id="PIRSF000977">
    <property type="entry name" value="Exodeoxyribonuclease_I"/>
    <property type="match status" value="1"/>
</dbReference>
<evidence type="ECO:0000256" key="10">
    <source>
        <dbReference type="ARBA" id="ARBA00023125"/>
    </source>
</evidence>
<accession>A0A840MI44</accession>
<organism evidence="18 19">
    <name type="scientific">Chitinivorax tropicus</name>
    <dbReference type="NCBI Taxonomy" id="714531"/>
    <lineage>
        <taxon>Bacteria</taxon>
        <taxon>Pseudomonadati</taxon>
        <taxon>Pseudomonadota</taxon>
        <taxon>Betaproteobacteria</taxon>
        <taxon>Chitinivorax</taxon>
    </lineage>
</organism>
<reference evidence="18 19" key="1">
    <citation type="submission" date="2020-08" db="EMBL/GenBank/DDBJ databases">
        <title>Genomic Encyclopedia of Type Strains, Phase IV (KMG-IV): sequencing the most valuable type-strain genomes for metagenomic binning, comparative biology and taxonomic classification.</title>
        <authorList>
            <person name="Goeker M."/>
        </authorList>
    </citation>
    <scope>NUCLEOTIDE SEQUENCE [LARGE SCALE GENOMIC DNA]</scope>
    <source>
        <strain evidence="18 19">DSM 27165</strain>
    </source>
</reference>
<evidence type="ECO:0000256" key="5">
    <source>
        <dbReference type="ARBA" id="ARBA00022723"/>
    </source>
</evidence>
<evidence type="ECO:0000256" key="9">
    <source>
        <dbReference type="ARBA" id="ARBA00022842"/>
    </source>
</evidence>
<dbReference type="Gene3D" id="1.20.1280.70">
    <property type="entry name" value="Exonuclease ExoI, domain 3"/>
    <property type="match status" value="1"/>
</dbReference>
<dbReference type="InterPro" id="IPR036397">
    <property type="entry name" value="RNaseH_sf"/>
</dbReference>
<evidence type="ECO:0000256" key="6">
    <source>
        <dbReference type="ARBA" id="ARBA00022763"/>
    </source>
</evidence>
<dbReference type="FunFam" id="1.20.1280.70:FF:000001">
    <property type="entry name" value="Exodeoxyribonuclease I"/>
    <property type="match status" value="1"/>
</dbReference>
<dbReference type="InterPro" id="IPR058561">
    <property type="entry name" value="Exonuc_1_C"/>
</dbReference>
<feature type="binding site" evidence="15">
    <location>
        <position position="180"/>
    </location>
    <ligand>
        <name>Mg(2+)</name>
        <dbReference type="ChEBI" id="CHEBI:18420"/>
        <label>2</label>
    </ligand>
</feature>
<dbReference type="InterPro" id="IPR038649">
    <property type="entry name" value="EXOI_SH3_sf"/>
</dbReference>
<evidence type="ECO:0000256" key="8">
    <source>
        <dbReference type="ARBA" id="ARBA00022839"/>
    </source>
</evidence>
<dbReference type="InterPro" id="IPR034747">
    <property type="entry name" value="EXOI_SH3"/>
</dbReference>
<evidence type="ECO:0000256" key="14">
    <source>
        <dbReference type="PIRSR" id="PIRSR000977-1"/>
    </source>
</evidence>
<dbReference type="Pfam" id="PF26016">
    <property type="entry name" value="ExoI_C"/>
    <property type="match status" value="1"/>
</dbReference>
<evidence type="ECO:0000256" key="2">
    <source>
        <dbReference type="ARBA" id="ARBA00012108"/>
    </source>
</evidence>
<dbReference type="Pfam" id="PF00929">
    <property type="entry name" value="RNase_T"/>
    <property type="match status" value="1"/>
</dbReference>
<dbReference type="FunFam" id="3.30.420.10:FF:000033">
    <property type="entry name" value="Exodeoxyribonuclease I"/>
    <property type="match status" value="1"/>
</dbReference>
<dbReference type="InterPro" id="IPR012337">
    <property type="entry name" value="RNaseH-like_sf"/>
</dbReference>
<keyword evidence="5 15" id="KW-0479">Metal-binding</keyword>
<dbReference type="SMART" id="SM00479">
    <property type="entry name" value="EXOIII"/>
    <property type="match status" value="1"/>
</dbReference>
<dbReference type="GO" id="GO:0008310">
    <property type="term" value="F:single-stranded DNA 3'-5' DNA exonuclease activity"/>
    <property type="evidence" value="ECO:0007669"/>
    <property type="project" value="UniProtKB-EC"/>
</dbReference>
<dbReference type="InterPro" id="IPR013620">
    <property type="entry name" value="Exonuc_1_SH3"/>
</dbReference>
<feature type="binding site" evidence="15">
    <location>
        <position position="11"/>
    </location>
    <ligand>
        <name>Mg(2+)</name>
        <dbReference type="ChEBI" id="CHEBI:18420"/>
        <label>2</label>
    </ligand>
</feature>
<dbReference type="Pfam" id="PF08411">
    <property type="entry name" value="ExoI_SH3"/>
    <property type="match status" value="1"/>
</dbReference>
<dbReference type="Gene3D" id="1.10.287.1240">
    <property type="match status" value="1"/>
</dbReference>
<dbReference type="Proteomes" id="UP000575898">
    <property type="component" value="Unassembled WGS sequence"/>
</dbReference>
<dbReference type="GO" id="GO:0006281">
    <property type="term" value="P:DNA repair"/>
    <property type="evidence" value="ECO:0007669"/>
    <property type="project" value="UniProtKB-KW"/>
</dbReference>
<comment type="caution">
    <text evidence="18">The sequence shown here is derived from an EMBL/GenBank/DDBJ whole genome shotgun (WGS) entry which is preliminary data.</text>
</comment>
<name>A0A840MI44_9PROT</name>
<evidence type="ECO:0000313" key="18">
    <source>
        <dbReference type="EMBL" id="MBB5017195.1"/>
    </source>
</evidence>
<feature type="domain" description="ExoI C-terminal" evidence="17">
    <location>
        <begin position="352"/>
        <end position="474"/>
    </location>
</feature>
<dbReference type="GO" id="GO:0046872">
    <property type="term" value="F:metal ion binding"/>
    <property type="evidence" value="ECO:0007669"/>
    <property type="project" value="UniProtKB-KW"/>
</dbReference>
<dbReference type="SUPFAM" id="SSF53098">
    <property type="entry name" value="Ribonuclease H-like"/>
    <property type="match status" value="1"/>
</dbReference>
<evidence type="ECO:0000313" key="19">
    <source>
        <dbReference type="Proteomes" id="UP000575898"/>
    </source>
</evidence>
<keyword evidence="7 18" id="KW-0378">Hydrolase</keyword>
<keyword evidence="10" id="KW-0238">DNA-binding</keyword>
<evidence type="ECO:0000256" key="12">
    <source>
        <dbReference type="ARBA" id="ARBA00031220"/>
    </source>
</evidence>
<keyword evidence="6" id="KW-0227">DNA damage</keyword>
<dbReference type="AlphaFoldDB" id="A0A840MI44"/>
<keyword evidence="19" id="KW-1185">Reference proteome</keyword>
<dbReference type="Gene3D" id="3.30.1520.20">
    <property type="entry name" value="Exonuclease ExoI, domain 2"/>
    <property type="match status" value="1"/>
</dbReference>
<keyword evidence="9 15" id="KW-0460">Magnesium</keyword>
<evidence type="ECO:0000256" key="13">
    <source>
        <dbReference type="ARBA" id="ARBA00046792"/>
    </source>
</evidence>
<dbReference type="CDD" id="cd06138">
    <property type="entry name" value="ExoI_N"/>
    <property type="match status" value="1"/>
</dbReference>
<dbReference type="GO" id="GO:0003677">
    <property type="term" value="F:DNA binding"/>
    <property type="evidence" value="ECO:0007669"/>
    <property type="project" value="UniProtKB-KW"/>
</dbReference>
<proteinExistence type="predicted"/>
<dbReference type="PROSITE" id="PS51784">
    <property type="entry name" value="EXOI_SH3"/>
    <property type="match status" value="1"/>
</dbReference>
<feature type="binding site" evidence="15">
    <location>
        <position position="9"/>
    </location>
    <ligand>
        <name>Mg(2+)</name>
        <dbReference type="ChEBI" id="CHEBI:18420"/>
        <label>1</label>
    </ligand>
</feature>
<dbReference type="RefSeq" id="WP_184034629.1">
    <property type="nucleotide sequence ID" value="NZ_JACHHY010000002.1"/>
</dbReference>
<evidence type="ECO:0000256" key="4">
    <source>
        <dbReference type="ARBA" id="ARBA00022722"/>
    </source>
</evidence>